<reference evidence="2" key="1">
    <citation type="journal article" date="2019" name="Int. J. Syst. Evol. Microbiol.">
        <title>The Global Catalogue of Microorganisms (GCM) 10K type strain sequencing project: providing services to taxonomists for standard genome sequencing and annotation.</title>
        <authorList>
            <consortium name="The Broad Institute Genomics Platform"/>
            <consortium name="The Broad Institute Genome Sequencing Center for Infectious Disease"/>
            <person name="Wu L."/>
            <person name="Ma J."/>
        </authorList>
    </citation>
    <scope>NUCLEOTIDE SEQUENCE [LARGE SCALE GENOMIC DNA]</scope>
    <source>
        <strain evidence="2">JCM 11496</strain>
    </source>
</reference>
<name>A0ABW4QBA0_9MICC</name>
<evidence type="ECO:0000313" key="2">
    <source>
        <dbReference type="Proteomes" id="UP001597307"/>
    </source>
</evidence>
<evidence type="ECO:0000313" key="1">
    <source>
        <dbReference type="EMBL" id="MFD1848015.1"/>
    </source>
</evidence>
<accession>A0ABW4QBA0</accession>
<sequence>MTGTDPGFPLPAETSGDTSVDELTAHLAGIPDLPIGDHNRLYTGLHDGLLAELNADPPKAHDAP</sequence>
<protein>
    <submittedName>
        <fullName evidence="1">Uncharacterized protein</fullName>
    </submittedName>
</protein>
<gene>
    <name evidence="1" type="ORF">ACFSFX_15595</name>
</gene>
<dbReference type="RefSeq" id="WP_343882196.1">
    <property type="nucleotide sequence ID" value="NZ_BAAAIJ010000061.1"/>
</dbReference>
<dbReference type="Proteomes" id="UP001597307">
    <property type="component" value="Unassembled WGS sequence"/>
</dbReference>
<organism evidence="1 2">
    <name type="scientific">Arthrobacter flavus</name>
    <dbReference type="NCBI Taxonomy" id="95172"/>
    <lineage>
        <taxon>Bacteria</taxon>
        <taxon>Bacillati</taxon>
        <taxon>Actinomycetota</taxon>
        <taxon>Actinomycetes</taxon>
        <taxon>Micrococcales</taxon>
        <taxon>Micrococcaceae</taxon>
        <taxon>Arthrobacter</taxon>
    </lineage>
</organism>
<keyword evidence="2" id="KW-1185">Reference proteome</keyword>
<dbReference type="EMBL" id="JBHUGA010000063">
    <property type="protein sequence ID" value="MFD1848015.1"/>
    <property type="molecule type" value="Genomic_DNA"/>
</dbReference>
<proteinExistence type="predicted"/>
<comment type="caution">
    <text evidence="1">The sequence shown here is derived from an EMBL/GenBank/DDBJ whole genome shotgun (WGS) entry which is preliminary data.</text>
</comment>